<organism evidence="2 3">
    <name type="scientific">Schistosoma margrebowiei</name>
    <dbReference type="NCBI Taxonomy" id="48269"/>
    <lineage>
        <taxon>Eukaryota</taxon>
        <taxon>Metazoa</taxon>
        <taxon>Spiralia</taxon>
        <taxon>Lophotrochozoa</taxon>
        <taxon>Platyhelminthes</taxon>
        <taxon>Trematoda</taxon>
        <taxon>Digenea</taxon>
        <taxon>Strigeidida</taxon>
        <taxon>Schistosomatoidea</taxon>
        <taxon>Schistosomatidae</taxon>
        <taxon>Schistosoma</taxon>
    </lineage>
</organism>
<sequence>MKLSGANCLLVFSLLQLLMTFSTCDISAITCNKTVCCTSDNGKPAASENGKPDGSLCCKKDGCPVPSGTSESLLENYRRARQMKNYLTEVCKNFI</sequence>
<evidence type="ECO:0000256" key="1">
    <source>
        <dbReference type="SAM" id="SignalP"/>
    </source>
</evidence>
<feature type="signal peptide" evidence="1">
    <location>
        <begin position="1"/>
        <end position="24"/>
    </location>
</feature>
<accession>A0AA85A6T8</accession>
<protein>
    <submittedName>
        <fullName evidence="3">Uncharacterized protein</fullName>
    </submittedName>
</protein>
<dbReference type="AlphaFoldDB" id="A0AA85A6T8"/>
<evidence type="ECO:0000313" key="3">
    <source>
        <dbReference type="WBParaSite" id="SMRG1_67580.2"/>
    </source>
</evidence>
<dbReference type="WBParaSite" id="SMRG1_67580.2">
    <property type="protein sequence ID" value="SMRG1_67580.2"/>
    <property type="gene ID" value="SMRG1_67580"/>
</dbReference>
<dbReference type="Proteomes" id="UP000050790">
    <property type="component" value="Unassembled WGS sequence"/>
</dbReference>
<keyword evidence="1" id="KW-0732">Signal</keyword>
<evidence type="ECO:0000313" key="2">
    <source>
        <dbReference type="Proteomes" id="UP000050790"/>
    </source>
</evidence>
<name>A0AA85A6T8_9TREM</name>
<proteinExistence type="predicted"/>
<feature type="chain" id="PRO_5041634191" evidence="1">
    <location>
        <begin position="25"/>
        <end position="95"/>
    </location>
</feature>
<reference evidence="3" key="1">
    <citation type="submission" date="2023-11" db="UniProtKB">
        <authorList>
            <consortium name="WormBaseParasite"/>
        </authorList>
    </citation>
    <scope>IDENTIFICATION</scope>
</reference>